<dbReference type="RefSeq" id="WP_126617566.1">
    <property type="nucleotide sequence ID" value="NZ_JBHUCY010000015.1"/>
</dbReference>
<accession>A0A3S0IDG4</accession>
<proteinExistence type="predicted"/>
<protein>
    <submittedName>
        <fullName evidence="1">Uncharacterized protein</fullName>
    </submittedName>
</protein>
<dbReference type="AlphaFoldDB" id="A0A3S0IDG4"/>
<sequence>MPNAILKEAFAAVGGADEVLEEPFHGAALDFGALPPLTRRERWSLALARFGLTRVTPLLRDKLRVRRTLDELPARFGPSGAGLTHPTQLAPYLELLTALPEELWDEENRLESAIAALLIEYRFKHSVKRGLMCYYSKMAKVAFSDGHKRQKIVGKIDSPDELSQVLTNIREKYLIFIRNYVYAIVTREDVLKGKPLFLDLLTAVLFLSRIGEGGVLGKEPDGRRLPDRSDLLFIALRDPVLLKAAEDMTFQKTLSRSIKEFPVGEAA</sequence>
<reference evidence="1 2" key="1">
    <citation type="submission" date="2018-12" db="EMBL/GenBank/DDBJ databases">
        <authorList>
            <person name="Yang Y."/>
        </authorList>
    </citation>
    <scope>NUCLEOTIDE SEQUENCE [LARGE SCALE GENOMIC DNA]</scope>
    <source>
        <strain evidence="1 2">L-25-5w-1</strain>
    </source>
</reference>
<gene>
    <name evidence="1" type="ORF">EJ903_16830</name>
</gene>
<dbReference type="EMBL" id="RXMA01000017">
    <property type="protein sequence ID" value="RTR17799.1"/>
    <property type="molecule type" value="Genomic_DNA"/>
</dbReference>
<keyword evidence="2" id="KW-1185">Reference proteome</keyword>
<evidence type="ECO:0000313" key="2">
    <source>
        <dbReference type="Proteomes" id="UP000277007"/>
    </source>
</evidence>
<comment type="caution">
    <text evidence="1">The sequence shown here is derived from an EMBL/GenBank/DDBJ whole genome shotgun (WGS) entry which is preliminary data.</text>
</comment>
<name>A0A3S0IDG4_9PROT</name>
<organism evidence="1 2">
    <name type="scientific">Azospirillum griseum</name>
    <dbReference type="NCBI Taxonomy" id="2496639"/>
    <lineage>
        <taxon>Bacteria</taxon>
        <taxon>Pseudomonadati</taxon>
        <taxon>Pseudomonadota</taxon>
        <taxon>Alphaproteobacteria</taxon>
        <taxon>Rhodospirillales</taxon>
        <taxon>Azospirillaceae</taxon>
        <taxon>Azospirillum</taxon>
    </lineage>
</organism>
<dbReference type="OrthoDB" id="9820211at2"/>
<evidence type="ECO:0000313" key="1">
    <source>
        <dbReference type="EMBL" id="RTR17799.1"/>
    </source>
</evidence>
<dbReference type="Proteomes" id="UP000277007">
    <property type="component" value="Unassembled WGS sequence"/>
</dbReference>